<dbReference type="InterPro" id="IPR007492">
    <property type="entry name" value="LytTR_DNA-bd_dom"/>
</dbReference>
<feature type="modified residue" description="4-aspartylphosphate" evidence="1">
    <location>
        <position position="54"/>
    </location>
</feature>
<feature type="domain" description="Response regulatory" evidence="2">
    <location>
        <begin position="3"/>
        <end position="114"/>
    </location>
</feature>
<accession>A0ABV8Q347</accession>
<dbReference type="Pfam" id="PF00072">
    <property type="entry name" value="Response_reg"/>
    <property type="match status" value="1"/>
</dbReference>
<feature type="domain" description="HTH LytTR-type" evidence="3">
    <location>
        <begin position="139"/>
        <end position="201"/>
    </location>
</feature>
<dbReference type="SUPFAM" id="SSF52172">
    <property type="entry name" value="CheY-like"/>
    <property type="match status" value="1"/>
</dbReference>
<evidence type="ECO:0000256" key="1">
    <source>
        <dbReference type="PROSITE-ProRule" id="PRU00169"/>
    </source>
</evidence>
<dbReference type="InterPro" id="IPR001789">
    <property type="entry name" value="Sig_transdc_resp-reg_receiver"/>
</dbReference>
<name>A0ABV8Q347_9BACT</name>
<dbReference type="Gene3D" id="3.40.50.2300">
    <property type="match status" value="1"/>
</dbReference>
<keyword evidence="1" id="KW-0597">Phosphoprotein</keyword>
<sequence length="238" mass="26980">MIKCVIIDDEQPSINVLKGYIQKIPGLQLVGTAINPIEGIELVRSTKAEVVFLDIQMDEMNGIEVKQVMDPSVKVVYCTAYSEFAVTSYELDAVDYLIKPIAFGRFVKAVQKLSDKLLPGISAFEVIPHDYFYVKAEHKGKMIKIDIDDIDYIESRSNYVAFHRGNDVTLAYLTMKDLELRLPPSQFTRVHKSYIVALNRITAFENGSLLLKGKSTRIPLGNNYKEAFMEKMKGKLFL</sequence>
<organism evidence="4 5">
    <name type="scientific">Parasediminibacterium paludis</name>
    <dbReference type="NCBI Taxonomy" id="908966"/>
    <lineage>
        <taxon>Bacteria</taxon>
        <taxon>Pseudomonadati</taxon>
        <taxon>Bacteroidota</taxon>
        <taxon>Chitinophagia</taxon>
        <taxon>Chitinophagales</taxon>
        <taxon>Chitinophagaceae</taxon>
        <taxon>Parasediminibacterium</taxon>
    </lineage>
</organism>
<evidence type="ECO:0000259" key="3">
    <source>
        <dbReference type="PROSITE" id="PS50930"/>
    </source>
</evidence>
<dbReference type="InterPro" id="IPR011006">
    <property type="entry name" value="CheY-like_superfamily"/>
</dbReference>
<comment type="caution">
    <text evidence="4">The sequence shown here is derived from an EMBL/GenBank/DDBJ whole genome shotgun (WGS) entry which is preliminary data.</text>
</comment>
<dbReference type="RefSeq" id="WP_379015612.1">
    <property type="nucleotide sequence ID" value="NZ_JBHSDC010000029.1"/>
</dbReference>
<reference evidence="5" key="1">
    <citation type="journal article" date="2019" name="Int. J. Syst. Evol. Microbiol.">
        <title>The Global Catalogue of Microorganisms (GCM) 10K type strain sequencing project: providing services to taxonomists for standard genome sequencing and annotation.</title>
        <authorList>
            <consortium name="The Broad Institute Genomics Platform"/>
            <consortium name="The Broad Institute Genome Sequencing Center for Infectious Disease"/>
            <person name="Wu L."/>
            <person name="Ma J."/>
        </authorList>
    </citation>
    <scope>NUCLEOTIDE SEQUENCE [LARGE SCALE GENOMIC DNA]</scope>
    <source>
        <strain evidence="5">CECT 8010</strain>
    </source>
</reference>
<gene>
    <name evidence="4" type="ORF">ACFOW1_15805</name>
</gene>
<keyword evidence="5" id="KW-1185">Reference proteome</keyword>
<dbReference type="PROSITE" id="PS50930">
    <property type="entry name" value="HTH_LYTTR"/>
    <property type="match status" value="1"/>
</dbReference>
<dbReference type="Pfam" id="PF04397">
    <property type="entry name" value="LytTR"/>
    <property type="match status" value="1"/>
</dbReference>
<dbReference type="Proteomes" id="UP001595906">
    <property type="component" value="Unassembled WGS sequence"/>
</dbReference>
<dbReference type="SMART" id="SM00850">
    <property type="entry name" value="LytTR"/>
    <property type="match status" value="1"/>
</dbReference>
<evidence type="ECO:0000259" key="2">
    <source>
        <dbReference type="PROSITE" id="PS50110"/>
    </source>
</evidence>
<dbReference type="Gene3D" id="2.40.50.1020">
    <property type="entry name" value="LytTr DNA-binding domain"/>
    <property type="match status" value="1"/>
</dbReference>
<dbReference type="PANTHER" id="PTHR37299">
    <property type="entry name" value="TRANSCRIPTIONAL REGULATOR-RELATED"/>
    <property type="match status" value="1"/>
</dbReference>
<evidence type="ECO:0000313" key="4">
    <source>
        <dbReference type="EMBL" id="MFC4233366.1"/>
    </source>
</evidence>
<dbReference type="InterPro" id="IPR046947">
    <property type="entry name" value="LytR-like"/>
</dbReference>
<dbReference type="PROSITE" id="PS50110">
    <property type="entry name" value="RESPONSE_REGULATORY"/>
    <property type="match status" value="1"/>
</dbReference>
<dbReference type="SMART" id="SM00448">
    <property type="entry name" value="REC"/>
    <property type="match status" value="1"/>
</dbReference>
<dbReference type="EMBL" id="JBHSDC010000029">
    <property type="protein sequence ID" value="MFC4233366.1"/>
    <property type="molecule type" value="Genomic_DNA"/>
</dbReference>
<proteinExistence type="predicted"/>
<evidence type="ECO:0000313" key="5">
    <source>
        <dbReference type="Proteomes" id="UP001595906"/>
    </source>
</evidence>
<dbReference type="PANTHER" id="PTHR37299:SF1">
    <property type="entry name" value="STAGE 0 SPORULATION PROTEIN A HOMOLOG"/>
    <property type="match status" value="1"/>
</dbReference>
<protein>
    <submittedName>
        <fullName evidence="4">LytR/AlgR family response regulator transcription factor</fullName>
    </submittedName>
</protein>